<evidence type="ECO:0000256" key="1">
    <source>
        <dbReference type="SAM" id="Phobius"/>
    </source>
</evidence>
<reference evidence="2 3" key="1">
    <citation type="submission" date="2017-03" db="EMBL/GenBank/DDBJ databases">
        <authorList>
            <person name="Afonso C.L."/>
            <person name="Miller P.J."/>
            <person name="Scott M.A."/>
            <person name="Spackman E."/>
            <person name="Goraichik I."/>
            <person name="Dimitrov K.M."/>
            <person name="Suarez D.L."/>
            <person name="Swayne D.E."/>
        </authorList>
    </citation>
    <scope>NUCLEOTIDE SEQUENCE [LARGE SCALE GENOMIC DNA]</scope>
    <source>
        <strain evidence="2 3">CECT 8625</strain>
    </source>
</reference>
<dbReference type="Proteomes" id="UP000193570">
    <property type="component" value="Unassembled WGS sequence"/>
</dbReference>
<name>A0A1X6ZSW4_9RHOB</name>
<keyword evidence="1" id="KW-0472">Membrane</keyword>
<dbReference type="Gene3D" id="3.30.450.20">
    <property type="entry name" value="PAS domain"/>
    <property type="match status" value="1"/>
</dbReference>
<proteinExistence type="predicted"/>
<keyword evidence="3" id="KW-1185">Reference proteome</keyword>
<dbReference type="OrthoDB" id="9812260at2"/>
<evidence type="ECO:0000313" key="2">
    <source>
        <dbReference type="EMBL" id="SLN60357.1"/>
    </source>
</evidence>
<keyword evidence="1" id="KW-1133">Transmembrane helix</keyword>
<sequence>MAVREHDRRRADPRSILPRLSLAAAVYIFVVASAVAVLAGAALLFVARSDRLLDSALDSAVRLRSEAAAETYARLLHGDWLDLEQLAQDIPTTSRDGIRGLMDGIQGDGQRLSWVGYAGTDGTVLAASDGLLEGEDVSGRDWFRNGLRGGFAGDVHEALLLARRLPERQVDGPLRLLDLSRPVRDAEGDVTGVVGMHIDFGWAERALAETARTLGIDAFLLNANGDVIVASDGGRPSADALEILRTARSGAMTAGREAWPDGQDYFATLVPSVGYGDLPSFGWRLVGRIPADAFRPGMADLRGTAVVAGIGLVAILGMATAIFVLVFVRPIGALGEISDRIADGDIVYPPEYGGTREAARISGALARLQDRRVSDRRS</sequence>
<dbReference type="AlphaFoldDB" id="A0A1X6ZSW4"/>
<protein>
    <recommendedName>
        <fullName evidence="4">HAMP domain-containing protein</fullName>
    </recommendedName>
</protein>
<dbReference type="EMBL" id="FWFK01000005">
    <property type="protein sequence ID" value="SLN60357.1"/>
    <property type="molecule type" value="Genomic_DNA"/>
</dbReference>
<feature type="transmembrane region" description="Helical" evidence="1">
    <location>
        <begin position="305"/>
        <end position="328"/>
    </location>
</feature>
<gene>
    <name evidence="2" type="ORF">ROJ8625_03061</name>
</gene>
<keyword evidence="1" id="KW-0812">Transmembrane</keyword>
<evidence type="ECO:0000313" key="3">
    <source>
        <dbReference type="Proteomes" id="UP000193570"/>
    </source>
</evidence>
<evidence type="ECO:0008006" key="4">
    <source>
        <dbReference type="Google" id="ProtNLM"/>
    </source>
</evidence>
<organism evidence="2 3">
    <name type="scientific">Roseivivax jejudonensis</name>
    <dbReference type="NCBI Taxonomy" id="1529041"/>
    <lineage>
        <taxon>Bacteria</taxon>
        <taxon>Pseudomonadati</taxon>
        <taxon>Pseudomonadota</taxon>
        <taxon>Alphaproteobacteria</taxon>
        <taxon>Rhodobacterales</taxon>
        <taxon>Roseobacteraceae</taxon>
        <taxon>Roseivivax</taxon>
    </lineage>
</organism>
<feature type="transmembrane region" description="Helical" evidence="1">
    <location>
        <begin position="20"/>
        <end position="47"/>
    </location>
</feature>
<dbReference type="RefSeq" id="WP_085792719.1">
    <property type="nucleotide sequence ID" value="NZ_FWFK01000005.1"/>
</dbReference>
<accession>A0A1X6ZSW4</accession>